<keyword evidence="4" id="KW-0472">Membrane</keyword>
<feature type="transmembrane region" description="Helical" evidence="4">
    <location>
        <begin position="15"/>
        <end position="33"/>
    </location>
</feature>
<dbReference type="Gene3D" id="1.10.287.950">
    <property type="entry name" value="Methyl-accepting chemotaxis protein"/>
    <property type="match status" value="1"/>
</dbReference>
<feature type="transmembrane region" description="Helical" evidence="4">
    <location>
        <begin position="39"/>
        <end position="59"/>
    </location>
</feature>
<keyword evidence="4" id="KW-0812">Transmembrane</keyword>
<evidence type="ECO:0000256" key="1">
    <source>
        <dbReference type="ARBA" id="ARBA00023224"/>
    </source>
</evidence>
<proteinExistence type="predicted"/>
<feature type="transmembrane region" description="Helical" evidence="4">
    <location>
        <begin position="142"/>
        <end position="163"/>
    </location>
</feature>
<dbReference type="EMBL" id="LZRT01000060">
    <property type="protein sequence ID" value="OUM88508.1"/>
    <property type="molecule type" value="Genomic_DNA"/>
</dbReference>
<dbReference type="PANTHER" id="PTHR32089">
    <property type="entry name" value="METHYL-ACCEPTING CHEMOTAXIS PROTEIN MCPB"/>
    <property type="match status" value="1"/>
</dbReference>
<sequence length="495" mass="54843">MMDKQLIILHQRNQLLVKLLWFSLALGLIVNLASRSQPITIIILATVGSAFCLIATYLIRKKILVSHLMYLVVVALAVLTWLLVANAPKITMYFMIYYSLAVITLYHDYKPLVFSAGIGLVFTNLFYFFYQDTMFAQIDTNGLISLNLFVVLISGALITQSLIGKRMREEADENHRQVLAAKTRIEEVYQKIQEAVEELGQISTRLQENVNVAGRISKEVTDAFSEIASGVESQAESVNQIGEAMGQIDRGIGSVTHSSAMMKEISHLTGKMTRDGNREVAALSVEMDKLNAILATTVQLMDDLNRHNQHIGDIVKTINEIAEQTNLLALNAAIEAARAGEHGRGFAVVSEEVRKLAENARQSTKEIAAILEQIQQKATEVFQQMHSGTDAFRASRQVAEKVEHVFAEITRNTEKVIQQAADVESQLQQLQSSSQRVVHEAAAVAGITQQAASSVQEVLAGVEEQQRRVENIVANFRQLEQMARQLKNLTAVDAG</sequence>
<evidence type="ECO:0000313" key="6">
    <source>
        <dbReference type="EMBL" id="OUM88508.1"/>
    </source>
</evidence>
<feature type="coiled-coil region" evidence="3">
    <location>
        <begin position="178"/>
        <end position="209"/>
    </location>
</feature>
<feature type="transmembrane region" description="Helical" evidence="4">
    <location>
        <begin position="113"/>
        <end position="130"/>
    </location>
</feature>
<feature type="domain" description="Methyl-accepting transducer" evidence="5">
    <location>
        <begin position="209"/>
        <end position="445"/>
    </location>
</feature>
<evidence type="ECO:0000256" key="4">
    <source>
        <dbReference type="SAM" id="Phobius"/>
    </source>
</evidence>
<feature type="transmembrane region" description="Helical" evidence="4">
    <location>
        <begin position="68"/>
        <end position="84"/>
    </location>
</feature>
<dbReference type="PROSITE" id="PS50111">
    <property type="entry name" value="CHEMOTAXIS_TRANSDUC_2"/>
    <property type="match status" value="1"/>
</dbReference>
<protein>
    <recommendedName>
        <fullName evidence="5">Methyl-accepting transducer domain-containing protein</fullName>
    </recommendedName>
</protein>
<accession>A0A1Y3PTN9</accession>
<gene>
    <name evidence="6" type="ORF">BAA01_05245</name>
</gene>
<evidence type="ECO:0000256" key="3">
    <source>
        <dbReference type="SAM" id="Coils"/>
    </source>
</evidence>
<dbReference type="SUPFAM" id="SSF58104">
    <property type="entry name" value="Methyl-accepting chemotaxis protein (MCP) signaling domain"/>
    <property type="match status" value="1"/>
</dbReference>
<organism evidence="6 7">
    <name type="scientific">Bacillus thermozeamaize</name>
    <dbReference type="NCBI Taxonomy" id="230954"/>
    <lineage>
        <taxon>Bacteria</taxon>
        <taxon>Bacillati</taxon>
        <taxon>Bacillota</taxon>
        <taxon>Bacilli</taxon>
        <taxon>Bacillales</taxon>
        <taxon>Bacillaceae</taxon>
        <taxon>Bacillus</taxon>
    </lineage>
</organism>
<feature type="transmembrane region" description="Helical" evidence="4">
    <location>
        <begin position="90"/>
        <end position="106"/>
    </location>
</feature>
<dbReference type="Pfam" id="PF00015">
    <property type="entry name" value="MCPsignal"/>
    <property type="match status" value="1"/>
</dbReference>
<reference evidence="7" key="1">
    <citation type="submission" date="2016-06" db="EMBL/GenBank/DDBJ databases">
        <authorList>
            <person name="Nascimento L."/>
            <person name="Pereira R.V."/>
            <person name="Martins L.F."/>
            <person name="Quaggio R.B."/>
            <person name="Silva A.M."/>
            <person name="Setubal J.C."/>
        </authorList>
    </citation>
    <scope>NUCLEOTIDE SEQUENCE [LARGE SCALE GENOMIC DNA]</scope>
</reference>
<dbReference type="GO" id="GO:0007165">
    <property type="term" value="P:signal transduction"/>
    <property type="evidence" value="ECO:0007669"/>
    <property type="project" value="UniProtKB-KW"/>
</dbReference>
<dbReference type="AlphaFoldDB" id="A0A1Y3PTN9"/>
<feature type="coiled-coil region" evidence="3">
    <location>
        <begin position="462"/>
        <end position="489"/>
    </location>
</feature>
<dbReference type="GO" id="GO:0016020">
    <property type="term" value="C:membrane"/>
    <property type="evidence" value="ECO:0007669"/>
    <property type="project" value="InterPro"/>
</dbReference>
<keyword evidence="3" id="KW-0175">Coiled coil</keyword>
<keyword evidence="1 2" id="KW-0807">Transducer</keyword>
<dbReference type="PANTHER" id="PTHR32089:SF112">
    <property type="entry name" value="LYSOZYME-LIKE PROTEIN-RELATED"/>
    <property type="match status" value="1"/>
</dbReference>
<dbReference type="SMART" id="SM00283">
    <property type="entry name" value="MA"/>
    <property type="match status" value="1"/>
</dbReference>
<evidence type="ECO:0000313" key="7">
    <source>
        <dbReference type="Proteomes" id="UP000196475"/>
    </source>
</evidence>
<dbReference type="InterPro" id="IPR004089">
    <property type="entry name" value="MCPsignal_dom"/>
</dbReference>
<comment type="caution">
    <text evidence="6">The sequence shown here is derived from an EMBL/GenBank/DDBJ whole genome shotgun (WGS) entry which is preliminary data.</text>
</comment>
<keyword evidence="4" id="KW-1133">Transmembrane helix</keyword>
<dbReference type="Proteomes" id="UP000196475">
    <property type="component" value="Unassembled WGS sequence"/>
</dbReference>
<evidence type="ECO:0000256" key="2">
    <source>
        <dbReference type="PROSITE-ProRule" id="PRU00284"/>
    </source>
</evidence>
<name>A0A1Y3PTN9_9BACI</name>
<evidence type="ECO:0000259" key="5">
    <source>
        <dbReference type="PROSITE" id="PS50111"/>
    </source>
</evidence>